<comment type="caution">
    <text evidence="3">The sequence shown here is derived from an EMBL/GenBank/DDBJ whole genome shotgun (WGS) entry which is preliminary data.</text>
</comment>
<feature type="compositionally biased region" description="Acidic residues" evidence="2">
    <location>
        <begin position="1"/>
        <end position="17"/>
    </location>
</feature>
<dbReference type="EMBL" id="JAXCGZ010008147">
    <property type="protein sequence ID" value="KAK7077910.1"/>
    <property type="molecule type" value="Genomic_DNA"/>
</dbReference>
<feature type="region of interest" description="Disordered" evidence="2">
    <location>
        <begin position="85"/>
        <end position="104"/>
    </location>
</feature>
<evidence type="ECO:0000256" key="1">
    <source>
        <dbReference type="SAM" id="Coils"/>
    </source>
</evidence>
<feature type="region of interest" description="Disordered" evidence="2">
    <location>
        <begin position="1"/>
        <end position="30"/>
    </location>
</feature>
<keyword evidence="1" id="KW-0175">Coiled coil</keyword>
<accession>A0AAN8X4T4</accession>
<feature type="region of interest" description="Disordered" evidence="2">
    <location>
        <begin position="833"/>
        <end position="855"/>
    </location>
</feature>
<sequence length="2107" mass="233138">MSEDETTEDEILEDILEPEVSSLASSSSSVSSPLLLSLEYKENFTHHESLDKSLENELKDGEYIKWLGVDTKESDVFQNVYSDARKRRSNQQVESQRNLLETKSSSSVSEEVMLYSPTLSPPLSRLSVVSQARGKDPSDPHNDRSLSEMSVTFPNFTVFDVGSKQRVSSLVKQFSQKESGSLFHSTNELRHWQSLPSLLIGDRSSLHILKTEHQPSSLIQGSVNVKDKVPSSNSRVSVSRMVSHFSLEGDESPQAEKCKKHFWQKSHSIDKNDNVNVISSANNPACDNVAISSNTSASEEIKAMNVEFAETVSLKELDNIKAYSVSVDTIRRQTSLQIEIESCEKKLYGNSFHDSSDCQLLKGDVSVDNILGINVQKSPRRRDIVCDNLNFLCNLAFPAASQSDDIFPQKELMGKPRISLKTRDLLQPSFSENEVEPNFHDENDHGSRSESFSLKKTGEIESTPLCDSPNCMTENDTCEELLEIDIGEYDQDAFTGDLSEASEIILGFVSKSPISAITERTEESGQDMEKFLSEECKLQKECQAPVSLTRDTTVSVEADVNKDSQVEEIEMKPAHQVENSPLDHEYFPSHLESFANEIESSQFMGMSLSMQEESLAQTQASLDAQNTAVPSSSQSSNEIHQKRGKLGPTPRWTKYLPCSKLNKVKLDSCSTPPLTPPPGYSFHGPIKRPLHRITSKSMHNLALAGGCNTPGAGTRGRYQRGLQNRSFSLSTDHLERQSPRAKSLSPGPLPEQRMRPFGESCVSGMLSRRCVSAVALHRVDSQGTIRRHQSMSLNRLNGSHSSSMTSIGTLSWKKPDYSHIPSKVKQYIKDMKDKDMRKSTRSLPTTPAKMKSSALSKAHGKRTVVDEVLFHELYYLEEKDIPETIKRLKEQLIRSKSNFEGLDELLQLWTLERKLRYASDTTLATLQEHYDNLNALYAEKQNEIDRLRFFRHSHINQVYNIPFKINNEKMAEKQFGEFGRSSCHTTPPNTPCNSITHFFTSPNTPTRRSSLQAASSNLPAVLSLSSTPFGMLVKSSSTPTINHTWSPTCELKETTSVAASDSPEAAHPETVNKDQSRKDVRDASSTISLEQWVRDANSVLKRVKEFALLKGSSALQPNETNLIWQSILTQAFIKPCCMSPPFQYWQLSAQFPVLSLIPGSHQASGLLVQSLGQALSGTASRFDLELVPSGNIAELDSSEQARLSVAVCIPESEGVGAGPFLKERQSICSAEPKSSGAYTKTYSPVLATGDCPQPVNFQSSSLSRGLKRMCNDEIASIDSNMSTKCLIKSFGAQRNGIPEQGRPLNTESKSQCPVKPNSELRCSVSESDPEMNWKYPSVVNHEDNLVNTDGEPGAVQDIGGKTSPAPSQESMKTVGPLEKVTMWQESLIGSCVPQSGSYQLSSNLSPENSLISLSSGQAYNQIPSNIDQCLTDIQLEGNASVEAAALTHAPDEVEDGSDHLKRISSGRAVEVVDSGSQSLLNCQERLEYDLPKNSWKGNLGGAPLLALGRSSTVAVNARDLDSGCPGSERSAKLSHNASLENPLLLDTLESETNVLIPTYMSSSSIKNSQVQYSVSIDAVVKGRSNVSEYEDGDVSETSLCHENENRNIPEVMLDSEDSNVKPQNGVGKGNSVLLSKSLSNSSITSISLETSSDEDIIHQNFRKSKGHRSLNRLNVGDGERNEMPKVAASARDSRKFREKQKNSSPDKDFHFLGKTLSSNSNQASIHKYEEKYIKDPYFSDSSSVGSNSSVDVVNNISKLKRDLSILKSQMLNLNDEVCVDRHKRMQKPGRNSNEPRGSKCKPLKAIANIYTPQPHTNMIKQLNSSLSLEESKSMQVTKQLQSNIIKIRSHDDKKASEYLSVSKMECSPNSDRDSIMQYGPQESNPSSNLLLDSEVGFQPDVANQLEEPSGMPSGASRKLKDKRKITRKSFSTCDLCEGFEPESGIRNKTELRTDYGQQRRVLTSPKKSEQSTRVPLSPVTDKLNRLIHTDTREALLQTERILNIGQSRSEDMLVDGGVPRTVQHFSPQCDSGNLPSTPVIYIKNYNCGIENSATQIEEARSPKAHRMKSPHRNDVGRETEAKIGEYVVALEFNSSSSVPLAFFLTVW</sequence>
<evidence type="ECO:0000313" key="3">
    <source>
        <dbReference type="EMBL" id="KAK7077910.1"/>
    </source>
</evidence>
<feature type="region of interest" description="Disordered" evidence="2">
    <location>
        <begin position="1669"/>
        <end position="1714"/>
    </location>
</feature>
<organism evidence="3 4">
    <name type="scientific">Halocaridina rubra</name>
    <name type="common">Hawaiian red shrimp</name>
    <dbReference type="NCBI Taxonomy" id="373956"/>
    <lineage>
        <taxon>Eukaryota</taxon>
        <taxon>Metazoa</taxon>
        <taxon>Ecdysozoa</taxon>
        <taxon>Arthropoda</taxon>
        <taxon>Crustacea</taxon>
        <taxon>Multicrustacea</taxon>
        <taxon>Malacostraca</taxon>
        <taxon>Eumalacostraca</taxon>
        <taxon>Eucarida</taxon>
        <taxon>Decapoda</taxon>
        <taxon>Pleocyemata</taxon>
        <taxon>Caridea</taxon>
        <taxon>Atyoidea</taxon>
        <taxon>Atyidae</taxon>
        <taxon>Halocaridina</taxon>
    </lineage>
</organism>
<name>A0AAN8X4T4_HALRR</name>
<keyword evidence="4" id="KW-1185">Reference proteome</keyword>
<feature type="region of interest" description="Disordered" evidence="2">
    <location>
        <begin position="1054"/>
        <end position="1082"/>
    </location>
</feature>
<feature type="region of interest" description="Disordered" evidence="2">
    <location>
        <begin position="1903"/>
        <end position="1923"/>
    </location>
</feature>
<dbReference type="Proteomes" id="UP001381693">
    <property type="component" value="Unassembled WGS sequence"/>
</dbReference>
<feature type="coiled-coil region" evidence="1">
    <location>
        <begin position="885"/>
        <end position="943"/>
    </location>
</feature>
<feature type="compositionally biased region" description="Basic and acidic residues" evidence="2">
    <location>
        <begin position="1064"/>
        <end position="1082"/>
    </location>
</feature>
<feature type="compositionally biased region" description="Low complexity" evidence="2">
    <location>
        <begin position="18"/>
        <end position="30"/>
    </location>
</feature>
<evidence type="ECO:0000313" key="4">
    <source>
        <dbReference type="Proteomes" id="UP001381693"/>
    </source>
</evidence>
<feature type="compositionally biased region" description="Polar residues" evidence="2">
    <location>
        <begin position="614"/>
        <end position="638"/>
    </location>
</feature>
<reference evidence="3 4" key="1">
    <citation type="submission" date="2023-11" db="EMBL/GenBank/DDBJ databases">
        <title>Halocaridina rubra genome assembly.</title>
        <authorList>
            <person name="Smith C."/>
        </authorList>
    </citation>
    <scope>NUCLEOTIDE SEQUENCE [LARGE SCALE GENOMIC DNA]</scope>
    <source>
        <strain evidence="3">EP-1</strain>
        <tissue evidence="3">Whole</tissue>
    </source>
</reference>
<proteinExistence type="predicted"/>
<feature type="region of interest" description="Disordered" evidence="2">
    <location>
        <begin position="614"/>
        <end position="651"/>
    </location>
</feature>
<gene>
    <name evidence="3" type="ORF">SK128_024650</name>
</gene>
<feature type="compositionally biased region" description="Basic and acidic residues" evidence="2">
    <location>
        <begin position="1691"/>
        <end position="1711"/>
    </location>
</feature>
<feature type="region of interest" description="Disordered" evidence="2">
    <location>
        <begin position="1296"/>
        <end position="1325"/>
    </location>
</feature>
<evidence type="ECO:0000256" key="2">
    <source>
        <dbReference type="SAM" id="MobiDB-lite"/>
    </source>
</evidence>
<feature type="compositionally biased region" description="Polar residues" evidence="2">
    <location>
        <begin position="90"/>
        <end position="103"/>
    </location>
</feature>
<feature type="region of interest" description="Disordered" evidence="2">
    <location>
        <begin position="730"/>
        <end position="754"/>
    </location>
</feature>
<protein>
    <submittedName>
        <fullName evidence="3">Uncharacterized protein</fullName>
    </submittedName>
</protein>
<feature type="region of interest" description="Disordered" evidence="2">
    <location>
        <begin position="1865"/>
        <end position="1887"/>
    </location>
</feature>